<dbReference type="AlphaFoldDB" id="E1R2Z6"/>
<dbReference type="HOGENOM" id="CLU_1037904_0_0_12"/>
<name>E1R2Z6_SEDSS</name>
<organism evidence="1 2">
    <name type="scientific">Sediminispirochaeta smaragdinae (strain DSM 11293 / JCM 15392 / SEBR 4228)</name>
    <name type="common">Spirochaeta smaragdinae</name>
    <dbReference type="NCBI Taxonomy" id="573413"/>
    <lineage>
        <taxon>Bacteria</taxon>
        <taxon>Pseudomonadati</taxon>
        <taxon>Spirochaetota</taxon>
        <taxon>Spirochaetia</taxon>
        <taxon>Spirochaetales</taxon>
        <taxon>Spirochaetaceae</taxon>
        <taxon>Sediminispirochaeta</taxon>
    </lineage>
</organism>
<evidence type="ECO:0000313" key="1">
    <source>
        <dbReference type="EMBL" id="ADK81182.1"/>
    </source>
</evidence>
<accession>E1R2Z6</accession>
<proteinExistence type="predicted"/>
<dbReference type="OrthoDB" id="9836734at2"/>
<dbReference type="RefSeq" id="WP_013254646.1">
    <property type="nucleotide sequence ID" value="NC_014364.1"/>
</dbReference>
<sequence>MNSLIIWSKASRKRATALYGFFIVLLTLLCTNCGIPTVVYLEAPDKIGTVNDGVDFYNAYTNDPDVFLGYEIFYCISDSTRDDWESYAETYLTNSTIGNPGSSLMEYSYGYSGLSHNFRRLFAGETSDTSDSEYINVMIPVDPSTVSTTGGEKVRFTIERDTADTDKLSITARSYDNSTLRNIMAAPESSLYNDNTRTLYRKVYTSSSDKPTVKEKFFDIAASDDDCSVSTGQAIYIAFFVVTTGFDIGEGHLVSDITYIGSMDGTVN</sequence>
<protein>
    <submittedName>
        <fullName evidence="1">Uncharacterized protein</fullName>
    </submittedName>
</protein>
<evidence type="ECO:0000313" key="2">
    <source>
        <dbReference type="Proteomes" id="UP000002318"/>
    </source>
</evidence>
<keyword evidence="2" id="KW-1185">Reference proteome</keyword>
<reference evidence="1 2" key="1">
    <citation type="journal article" date="2010" name="Stand. Genomic Sci.">
        <title>Complete genome sequence of Spirochaeta smaragdinae type strain (SEBR 4228).</title>
        <authorList>
            <person name="Mavromatis K."/>
            <person name="Yasawong M."/>
            <person name="Chertkov O."/>
            <person name="Lapidus A."/>
            <person name="Lucas S."/>
            <person name="Nolan M."/>
            <person name="Del Rio T.G."/>
            <person name="Tice H."/>
            <person name="Cheng J.F."/>
            <person name="Pitluck S."/>
            <person name="Liolios K."/>
            <person name="Ivanova N."/>
            <person name="Tapia R."/>
            <person name="Han C."/>
            <person name="Bruce D."/>
            <person name="Goodwin L."/>
            <person name="Pati A."/>
            <person name="Chen A."/>
            <person name="Palaniappan K."/>
            <person name="Land M."/>
            <person name="Hauser L."/>
            <person name="Chang Y.J."/>
            <person name="Jeffries C.D."/>
            <person name="Detter J.C."/>
            <person name="Rohde M."/>
            <person name="Brambilla E."/>
            <person name="Spring S."/>
            <person name="Goker M."/>
            <person name="Sikorski J."/>
            <person name="Woyke T."/>
            <person name="Bristow J."/>
            <person name="Eisen J.A."/>
            <person name="Markowitz V."/>
            <person name="Hugenholtz P."/>
            <person name="Klenk H.P."/>
            <person name="Kyrpides N.C."/>
        </authorList>
    </citation>
    <scope>NUCLEOTIDE SEQUENCE [LARGE SCALE GENOMIC DNA]</scope>
    <source>
        <strain evidence="2">DSM 11293 / JCM 15392 / SEBR 4228</strain>
    </source>
</reference>
<dbReference type="KEGG" id="ssm:Spirs_2060"/>
<dbReference type="EMBL" id="CP002116">
    <property type="protein sequence ID" value="ADK81182.1"/>
    <property type="molecule type" value="Genomic_DNA"/>
</dbReference>
<gene>
    <name evidence="1" type="ordered locus">Spirs_2060</name>
</gene>
<dbReference type="Proteomes" id="UP000002318">
    <property type="component" value="Chromosome"/>
</dbReference>
<dbReference type="STRING" id="573413.Spirs_2060"/>